<evidence type="ECO:0000259" key="1">
    <source>
        <dbReference type="PROSITE" id="PS51332"/>
    </source>
</evidence>
<dbReference type="PROSITE" id="PS51332">
    <property type="entry name" value="B12_BINDING"/>
    <property type="match status" value="1"/>
</dbReference>
<dbReference type="AlphaFoldDB" id="A0A1R3WF92"/>
<dbReference type="InterPro" id="IPR006158">
    <property type="entry name" value="Cobalamin-bd"/>
</dbReference>
<organism evidence="2 3">
    <name type="scientific">Yoonia rosea</name>
    <dbReference type="NCBI Taxonomy" id="287098"/>
    <lineage>
        <taxon>Bacteria</taxon>
        <taxon>Pseudomonadati</taxon>
        <taxon>Pseudomonadota</taxon>
        <taxon>Alphaproteobacteria</taxon>
        <taxon>Rhodobacterales</taxon>
        <taxon>Paracoccaceae</taxon>
        <taxon>Yoonia</taxon>
    </lineage>
</organism>
<keyword evidence="3" id="KW-1185">Reference proteome</keyword>
<evidence type="ECO:0000313" key="3">
    <source>
        <dbReference type="Proteomes" id="UP000186997"/>
    </source>
</evidence>
<gene>
    <name evidence="2" type="ORF">SAMN05421665_0408</name>
</gene>
<dbReference type="GO" id="GO:0046872">
    <property type="term" value="F:metal ion binding"/>
    <property type="evidence" value="ECO:0007669"/>
    <property type="project" value="InterPro"/>
</dbReference>
<accession>A0A1R3WF92</accession>
<dbReference type="GO" id="GO:0031419">
    <property type="term" value="F:cobalamin binding"/>
    <property type="evidence" value="ECO:0007669"/>
    <property type="project" value="InterPro"/>
</dbReference>
<evidence type="ECO:0000313" key="2">
    <source>
        <dbReference type="EMBL" id="SIT76615.1"/>
    </source>
</evidence>
<dbReference type="Proteomes" id="UP000186997">
    <property type="component" value="Unassembled WGS sequence"/>
</dbReference>
<dbReference type="RefSeq" id="WP_076658157.1">
    <property type="nucleotide sequence ID" value="NZ_FTPR01000001.1"/>
</dbReference>
<protein>
    <submittedName>
        <fullName evidence="2">Methanogenic corrinoid protein MtbC1</fullName>
    </submittedName>
</protein>
<dbReference type="STRING" id="287098.SAMN05421665_0408"/>
<name>A0A1R3WF92_9RHOB</name>
<sequence length="272" mass="30239">MANAPMDDNAFDRSEYRKADRHFRLVEEKLPEEAVSALAREVVRRLAFRMPHALKKEDLPTQSDIEQLCGALLSKNNDAADNFILSARRDGVQLEAIYLGYVAGAARRLGDMWDNDDISFIDVTLACGKLYRIIRGLRHVIAPGILGDRDDWPAMFALVPGETHTIGIEIATDVFRREGWDVDMMVALDHDTLIEKSERRSYKAIVLVANSDGMLEALTRLVLALRISQPLAHVIVAGNILDHHADIIDVVGADAVMKDMKTAVGTLRDLIA</sequence>
<dbReference type="SUPFAM" id="SSF52242">
    <property type="entry name" value="Cobalamin (vitamin B12)-binding domain"/>
    <property type="match status" value="1"/>
</dbReference>
<dbReference type="OrthoDB" id="5498228at2"/>
<dbReference type="InterPro" id="IPR036724">
    <property type="entry name" value="Cobalamin-bd_sf"/>
</dbReference>
<dbReference type="EMBL" id="FTPR01000001">
    <property type="protein sequence ID" value="SIT76615.1"/>
    <property type="molecule type" value="Genomic_DNA"/>
</dbReference>
<dbReference type="Gene3D" id="3.40.50.280">
    <property type="entry name" value="Cobalamin-binding domain"/>
    <property type="match status" value="1"/>
</dbReference>
<proteinExistence type="predicted"/>
<feature type="domain" description="B12-binding" evidence="1">
    <location>
        <begin position="151"/>
        <end position="272"/>
    </location>
</feature>
<reference evidence="3" key="1">
    <citation type="submission" date="2017-01" db="EMBL/GenBank/DDBJ databases">
        <authorList>
            <person name="Varghese N."/>
            <person name="Submissions S."/>
        </authorList>
    </citation>
    <scope>NUCLEOTIDE SEQUENCE [LARGE SCALE GENOMIC DNA]</scope>
    <source>
        <strain evidence="3">DSM 29591</strain>
    </source>
</reference>